<reference evidence="1 2" key="1">
    <citation type="submission" date="2023-03" db="EMBL/GenBank/DDBJ databases">
        <title>Bacillus Genome Sequencing.</title>
        <authorList>
            <person name="Dunlap C."/>
        </authorList>
    </citation>
    <scope>NUCLEOTIDE SEQUENCE [LARGE SCALE GENOMIC DNA]</scope>
    <source>
        <strain evidence="1 2">B-23453</strain>
    </source>
</reference>
<dbReference type="Proteomes" id="UP001341444">
    <property type="component" value="Unassembled WGS sequence"/>
</dbReference>
<evidence type="ECO:0000313" key="2">
    <source>
        <dbReference type="Proteomes" id="UP001341444"/>
    </source>
</evidence>
<comment type="caution">
    <text evidence="1">The sequence shown here is derived from an EMBL/GenBank/DDBJ whole genome shotgun (WGS) entry which is preliminary data.</text>
</comment>
<dbReference type="InterPro" id="IPR029063">
    <property type="entry name" value="SAM-dependent_MTases_sf"/>
</dbReference>
<proteinExistence type="predicted"/>
<dbReference type="Gene3D" id="3.40.50.150">
    <property type="entry name" value="Vaccinia Virus protein VP39"/>
    <property type="match status" value="1"/>
</dbReference>
<sequence>MNDQYYDALLNVKTGGEQKGFNQSLHYHRYEATSYSALETLFNQYELKSDDQIVDFGCGKGRLNFYANYLFGVKAIGVEMNEKYYAQALRNLTDYAKRNKSSADKINFYCCLAEKYKVSPLDNRFYFFNPFSIQIFMKVVKNILRSLEENKRDIEVILYYGSSDYIFFLENHPLFNLKQHVPLPGLFEHNSNEAFFIYKLSY</sequence>
<keyword evidence="1" id="KW-0808">Transferase</keyword>
<keyword evidence="1" id="KW-0489">Methyltransferase</keyword>
<dbReference type="GO" id="GO:0032259">
    <property type="term" value="P:methylation"/>
    <property type="evidence" value="ECO:0007669"/>
    <property type="project" value="UniProtKB-KW"/>
</dbReference>
<gene>
    <name evidence="1" type="ORF">P4T90_03755</name>
</gene>
<protein>
    <submittedName>
        <fullName evidence="1">Methyltransferase</fullName>
    </submittedName>
</protein>
<accession>A0ABU6MCS8</accession>
<dbReference type="SUPFAM" id="SSF53335">
    <property type="entry name" value="S-adenosyl-L-methionine-dependent methyltransferases"/>
    <property type="match status" value="1"/>
</dbReference>
<dbReference type="RefSeq" id="WP_066266688.1">
    <property type="nucleotide sequence ID" value="NZ_JARMAB010000005.1"/>
</dbReference>
<evidence type="ECO:0000313" key="1">
    <source>
        <dbReference type="EMBL" id="MED1202207.1"/>
    </source>
</evidence>
<organism evidence="1 2">
    <name type="scientific">Heyndrickxia acidicola</name>
    <dbReference type="NCBI Taxonomy" id="209389"/>
    <lineage>
        <taxon>Bacteria</taxon>
        <taxon>Bacillati</taxon>
        <taxon>Bacillota</taxon>
        <taxon>Bacilli</taxon>
        <taxon>Bacillales</taxon>
        <taxon>Bacillaceae</taxon>
        <taxon>Heyndrickxia</taxon>
    </lineage>
</organism>
<dbReference type="EMBL" id="JARMAB010000005">
    <property type="protein sequence ID" value="MED1202207.1"/>
    <property type="molecule type" value="Genomic_DNA"/>
</dbReference>
<keyword evidence="2" id="KW-1185">Reference proteome</keyword>
<name>A0ABU6MCS8_9BACI</name>
<dbReference type="GO" id="GO:0008168">
    <property type="term" value="F:methyltransferase activity"/>
    <property type="evidence" value="ECO:0007669"/>
    <property type="project" value="UniProtKB-KW"/>
</dbReference>